<dbReference type="EMBL" id="CP133721">
    <property type="protein sequence ID" value="WMW77838.1"/>
    <property type="molecule type" value="Genomic_DNA"/>
</dbReference>
<dbReference type="InterPro" id="IPR005901">
    <property type="entry name" value="GLPGLI"/>
</dbReference>
<organism evidence="1 2">
    <name type="scientific">Flavobacterium nakdongensis</name>
    <dbReference type="NCBI Taxonomy" id="3073563"/>
    <lineage>
        <taxon>Bacteria</taxon>
        <taxon>Pseudomonadati</taxon>
        <taxon>Bacteroidota</taxon>
        <taxon>Flavobacteriia</taxon>
        <taxon>Flavobacteriales</taxon>
        <taxon>Flavobacteriaceae</taxon>
        <taxon>Flavobacterium</taxon>
    </lineage>
</organism>
<protein>
    <submittedName>
        <fullName evidence="1">GLPGLI family protein</fullName>
    </submittedName>
</protein>
<accession>A0ABY9R9C8</accession>
<name>A0ABY9R9C8_9FLAO</name>
<dbReference type="RefSeq" id="WP_309532173.1">
    <property type="nucleotide sequence ID" value="NZ_CP133721.1"/>
</dbReference>
<dbReference type="Pfam" id="PF09697">
    <property type="entry name" value="Porph_ging"/>
    <property type="match status" value="1"/>
</dbReference>
<evidence type="ECO:0000313" key="1">
    <source>
        <dbReference type="EMBL" id="WMW77838.1"/>
    </source>
</evidence>
<dbReference type="PROSITE" id="PS51257">
    <property type="entry name" value="PROKAR_LIPOPROTEIN"/>
    <property type="match status" value="1"/>
</dbReference>
<proteinExistence type="predicted"/>
<sequence>MIKKSINTVVVLIVIISCKSFHSGENHISTINENKESGIQVTYGVAQGKGNDIKRTEFSKDVEEMAKNINAEMPNLEFNLLCTKNKSVFKLVDKLEKDDSFNYKMATLFFGDNNKTYFINRTEKEYFYKTEFDGQTYYIDISDTGNLWQLTNEKKIIDNYTCYLAHFKKKIISARTGKEEEQSFSAWYAPEIPYSFGPFQLFGLPGLIMEGHIGRKMYFVKKITFLENVKINSQKDIQKTPLDVLEKKAKSNAVSKTFNQ</sequence>
<gene>
    <name evidence="1" type="ORF">RF683_10145</name>
</gene>
<keyword evidence="2" id="KW-1185">Reference proteome</keyword>
<reference evidence="1" key="1">
    <citation type="submission" date="2023-09" db="EMBL/GenBank/DDBJ databases">
        <title>Flavobacterium sp. 20NA77.7 isolated from freshwater.</title>
        <authorList>
            <person name="Le V."/>
            <person name="Ko S.-R."/>
            <person name="Ahn C.-Y."/>
            <person name="Oh H.-M."/>
        </authorList>
    </citation>
    <scope>NUCLEOTIDE SEQUENCE</scope>
    <source>
        <strain evidence="1">20NA77.7</strain>
    </source>
</reference>
<dbReference type="Proteomes" id="UP001180481">
    <property type="component" value="Chromosome"/>
</dbReference>
<dbReference type="NCBIfam" id="TIGR01200">
    <property type="entry name" value="GLPGLI"/>
    <property type="match status" value="1"/>
</dbReference>
<evidence type="ECO:0000313" key="2">
    <source>
        <dbReference type="Proteomes" id="UP001180481"/>
    </source>
</evidence>